<feature type="domain" description="Glycosyl hydrolase family 13 catalytic" evidence="6">
    <location>
        <begin position="227"/>
        <end position="573"/>
    </location>
</feature>
<comment type="similarity">
    <text evidence="2">Belongs to the glycosyl hydrolase 13 family. GlgB subfamily.</text>
</comment>
<dbReference type="Gene3D" id="2.60.40.10">
    <property type="entry name" value="Immunoglobulins"/>
    <property type="match status" value="1"/>
</dbReference>
<keyword evidence="8" id="KW-1185">Reference proteome</keyword>
<dbReference type="InterPro" id="IPR013780">
    <property type="entry name" value="Glyco_hydro_b"/>
</dbReference>
<evidence type="ECO:0000259" key="6">
    <source>
        <dbReference type="SMART" id="SM00642"/>
    </source>
</evidence>
<keyword evidence="5" id="KW-0808">Transferase</keyword>
<name>A0ABQ9ZZU9_9CRUS</name>
<organism evidence="7 8">
    <name type="scientific">Daphnia magna</name>
    <dbReference type="NCBI Taxonomy" id="35525"/>
    <lineage>
        <taxon>Eukaryota</taxon>
        <taxon>Metazoa</taxon>
        <taxon>Ecdysozoa</taxon>
        <taxon>Arthropoda</taxon>
        <taxon>Crustacea</taxon>
        <taxon>Branchiopoda</taxon>
        <taxon>Diplostraca</taxon>
        <taxon>Cladocera</taxon>
        <taxon>Anomopoda</taxon>
        <taxon>Daphniidae</taxon>
        <taxon>Daphnia</taxon>
    </lineage>
</organism>
<keyword evidence="4" id="KW-0328">Glycosyltransferase</keyword>
<evidence type="ECO:0000256" key="5">
    <source>
        <dbReference type="ARBA" id="ARBA00022679"/>
    </source>
</evidence>
<dbReference type="EMBL" id="JAOYFB010000036">
    <property type="protein sequence ID" value="KAK4018439.1"/>
    <property type="molecule type" value="Genomic_DNA"/>
</dbReference>
<dbReference type="SUPFAM" id="SSF51445">
    <property type="entry name" value="(Trans)glycosidases"/>
    <property type="match status" value="1"/>
</dbReference>
<protein>
    <recommendedName>
        <fullName evidence="3">1,4-alpha-glucan branching enzyme</fullName>
        <ecNumber evidence="3">2.4.1.18</ecNumber>
    </recommendedName>
</protein>
<dbReference type="InterPro" id="IPR017853">
    <property type="entry name" value="GH"/>
</dbReference>
<evidence type="ECO:0000256" key="2">
    <source>
        <dbReference type="ARBA" id="ARBA00009000"/>
    </source>
</evidence>
<dbReference type="SUPFAM" id="SSF81296">
    <property type="entry name" value="E set domains"/>
    <property type="match status" value="1"/>
</dbReference>
<dbReference type="EC" id="2.4.1.18" evidence="3"/>
<dbReference type="InterPro" id="IPR006048">
    <property type="entry name" value="A-amylase/branching_C"/>
</dbReference>
<dbReference type="PIRSF" id="PIRSF000463">
    <property type="entry name" value="GlgB"/>
    <property type="match status" value="1"/>
</dbReference>
<reference evidence="7 8" key="1">
    <citation type="journal article" date="2023" name="Nucleic Acids Res.">
        <title>The hologenome of Daphnia magna reveals possible DNA methylation and microbiome-mediated evolution of the host genome.</title>
        <authorList>
            <person name="Chaturvedi A."/>
            <person name="Li X."/>
            <person name="Dhandapani V."/>
            <person name="Marshall H."/>
            <person name="Kissane S."/>
            <person name="Cuenca-Cambronero M."/>
            <person name="Asole G."/>
            <person name="Calvet F."/>
            <person name="Ruiz-Romero M."/>
            <person name="Marangio P."/>
            <person name="Guigo R."/>
            <person name="Rago D."/>
            <person name="Mirbahai L."/>
            <person name="Eastwood N."/>
            <person name="Colbourne J.K."/>
            <person name="Zhou J."/>
            <person name="Mallon E."/>
            <person name="Orsini L."/>
        </authorList>
    </citation>
    <scope>NUCLEOTIDE SEQUENCE [LARGE SCALE GENOMIC DNA]</scope>
    <source>
        <strain evidence="7">LRV0_1</strain>
    </source>
</reference>
<evidence type="ECO:0000256" key="4">
    <source>
        <dbReference type="ARBA" id="ARBA00022676"/>
    </source>
</evidence>
<evidence type="ECO:0000256" key="1">
    <source>
        <dbReference type="ARBA" id="ARBA00000826"/>
    </source>
</evidence>
<dbReference type="Gene3D" id="2.60.40.1180">
    <property type="entry name" value="Golgi alpha-mannosidase II"/>
    <property type="match status" value="1"/>
</dbReference>
<dbReference type="InterPro" id="IPR006047">
    <property type="entry name" value="GH13_cat_dom"/>
</dbReference>
<accession>A0ABQ9ZZU9</accession>
<dbReference type="InterPro" id="IPR037439">
    <property type="entry name" value="Branching_enzy"/>
</dbReference>
<evidence type="ECO:0000313" key="8">
    <source>
        <dbReference type="Proteomes" id="UP001234178"/>
    </source>
</evidence>
<dbReference type="CDD" id="cd11321">
    <property type="entry name" value="AmyAc_bac_euk_BE"/>
    <property type="match status" value="1"/>
</dbReference>
<dbReference type="PANTHER" id="PTHR43651:SF3">
    <property type="entry name" value="1,4-ALPHA-GLUCAN-BRANCHING ENZYME"/>
    <property type="match status" value="1"/>
</dbReference>
<dbReference type="CDD" id="cd02854">
    <property type="entry name" value="E_set_GBE_euk_N"/>
    <property type="match status" value="1"/>
</dbReference>
<dbReference type="InterPro" id="IPR014756">
    <property type="entry name" value="Ig_E-set"/>
</dbReference>
<dbReference type="InterPro" id="IPR013783">
    <property type="entry name" value="Ig-like_fold"/>
</dbReference>
<proteinExistence type="inferred from homology"/>
<comment type="catalytic activity">
    <reaction evidence="1">
        <text>Transfers a segment of a (1-&gt;4)-alpha-D-glucan chain to a primary hydroxy group in a similar glucan chain.</text>
        <dbReference type="EC" id="2.4.1.18"/>
    </reaction>
</comment>
<evidence type="ECO:0000256" key="3">
    <source>
        <dbReference type="ARBA" id="ARBA00012541"/>
    </source>
</evidence>
<dbReference type="InterPro" id="IPR004193">
    <property type="entry name" value="Glyco_hydro_13_N"/>
</dbReference>
<comment type="caution">
    <text evidence="7">The sequence shown here is derived from an EMBL/GenBank/DDBJ whole genome shotgun (WGS) entry which is preliminary data.</text>
</comment>
<evidence type="ECO:0000313" key="7">
    <source>
        <dbReference type="EMBL" id="KAK4018439.1"/>
    </source>
</evidence>
<dbReference type="Pfam" id="PF02922">
    <property type="entry name" value="CBM_48"/>
    <property type="match status" value="1"/>
</dbReference>
<dbReference type="Pfam" id="PF02806">
    <property type="entry name" value="Alpha-amylase_C"/>
    <property type="match status" value="1"/>
</dbReference>
<dbReference type="SUPFAM" id="SSF51011">
    <property type="entry name" value="Glycosyl hydrolase domain"/>
    <property type="match status" value="1"/>
</dbReference>
<sequence length="704" mass="80403">MGGNTSSSVNAESNTTVEKDEDVAVVLVPEIDKLFDRDPYLKLHEDEIRRRYGAFDNLRNEINDSEGGIATFTSAYKSFGIHINQDNSVSCKEWAPGACQLYLYGDFNGWEKKRNPYQKLDFGKWELKIPANPDGTCPIKHGSKLKIVVESEDGSLLDRLSPWATYVVKPPVEEGFTYQQVVWHPPQKYEFQHSRPKRPGSLRIYECHVGIATTEGKVGSYVEFRENVIPRIVKLGYNALQLMAIMEHAYYGSFGYQVTSFYAVSSRYGNPEELKELIDVAHSHGLVVLLDVVHSHASKNVLDGLNQFDGTDSCFFHGGARGEHTLWDSRLFNYSSWEVLRFLLSNLRWYMEEYLFDGFRFDGVTSMLYHSRGIGQGFSGDYNEYFGLNTDTEALCYLTLANHMLHEMYPDVITVAEDVSGMPALCRPVSEGGGGFDYRLGMAIPDKWIQLLKELKDEDWNVGNLVHTLTNRRWMEKTIAYAESHDQALVGDKTVAFWLMDKEMYTHMSVLSDSSPVIDRGIALHKMIRLITHALGGEGYLNFIGNEFGHPEWLDFPRVGNNESYHYARRQWNLVDDELLKYRYLNDFDAAMNHLEEQYGWLQKDPGYVSTKHEGDKVISFDRAGLVFVFNFNPTQSFTDYRVGVPAAGKYRLVLDSDDHKFGGHGRLDHNTNYFSFEEPFGGRPYSTMVYAPCRTSFVLAPMD</sequence>
<dbReference type="Gene3D" id="3.20.20.80">
    <property type="entry name" value="Glycosidases"/>
    <property type="match status" value="1"/>
</dbReference>
<dbReference type="SMART" id="SM00642">
    <property type="entry name" value="Aamy"/>
    <property type="match status" value="1"/>
</dbReference>
<gene>
    <name evidence="7" type="ORF">OUZ56_000493</name>
</gene>
<dbReference type="PANTHER" id="PTHR43651">
    <property type="entry name" value="1,4-ALPHA-GLUCAN-BRANCHING ENZYME"/>
    <property type="match status" value="1"/>
</dbReference>
<dbReference type="Pfam" id="PF00128">
    <property type="entry name" value="Alpha-amylase"/>
    <property type="match status" value="1"/>
</dbReference>
<dbReference type="Proteomes" id="UP001234178">
    <property type="component" value="Unassembled WGS sequence"/>
</dbReference>